<comment type="caution">
    <text evidence="4">The sequence shown here is derived from an EMBL/GenBank/DDBJ whole genome shotgun (WGS) entry which is preliminary data.</text>
</comment>
<evidence type="ECO:0000313" key="4">
    <source>
        <dbReference type="EMBL" id="GET39171.1"/>
    </source>
</evidence>
<keyword evidence="5" id="KW-1185">Reference proteome</keyword>
<reference evidence="4" key="1">
    <citation type="submission" date="2019-10" db="EMBL/GenBank/DDBJ databases">
        <title>Draft genome sequece of Microseira wollei NIES-4236.</title>
        <authorList>
            <person name="Yamaguchi H."/>
            <person name="Suzuki S."/>
            <person name="Kawachi M."/>
        </authorList>
    </citation>
    <scope>NUCLEOTIDE SEQUENCE</scope>
    <source>
        <strain evidence="4">NIES-4236</strain>
    </source>
</reference>
<protein>
    <submittedName>
        <fullName evidence="4">Peptidase C14, caspase catalytic subunit p20</fullName>
    </submittedName>
</protein>
<evidence type="ECO:0000256" key="2">
    <source>
        <dbReference type="SAM" id="Phobius"/>
    </source>
</evidence>
<dbReference type="InterPro" id="IPR029030">
    <property type="entry name" value="Caspase-like_dom_sf"/>
</dbReference>
<dbReference type="RefSeq" id="WP_226584236.1">
    <property type="nucleotide sequence ID" value="NZ_BLAY01000060.1"/>
</dbReference>
<dbReference type="InterPro" id="IPR011600">
    <property type="entry name" value="Pept_C14_caspase"/>
</dbReference>
<keyword evidence="2" id="KW-0812">Transmembrane</keyword>
<dbReference type="EMBL" id="BLAY01000060">
    <property type="protein sequence ID" value="GET39171.1"/>
    <property type="molecule type" value="Genomic_DNA"/>
</dbReference>
<keyword evidence="2" id="KW-0472">Membrane</keyword>
<dbReference type="Gene3D" id="1.25.40.10">
    <property type="entry name" value="Tetratricopeptide repeat domain"/>
    <property type="match status" value="1"/>
</dbReference>
<evidence type="ECO:0000259" key="3">
    <source>
        <dbReference type="Pfam" id="PF00656"/>
    </source>
</evidence>
<gene>
    <name evidence="4" type="ORF">MiSe_39350</name>
</gene>
<dbReference type="SUPFAM" id="SSF52129">
    <property type="entry name" value="Caspase-like"/>
    <property type="match status" value="1"/>
</dbReference>
<accession>A0AAV3XCN3</accession>
<dbReference type="InterPro" id="IPR011990">
    <property type="entry name" value="TPR-like_helical_dom_sf"/>
</dbReference>
<feature type="domain" description="Peptidase C14 caspase" evidence="3">
    <location>
        <begin position="5"/>
        <end position="222"/>
    </location>
</feature>
<dbReference type="Pfam" id="PF00656">
    <property type="entry name" value="Peptidase_C14"/>
    <property type="match status" value="1"/>
</dbReference>
<keyword evidence="2" id="KW-1133">Transmembrane helix</keyword>
<dbReference type="GO" id="GO:0006508">
    <property type="term" value="P:proteolysis"/>
    <property type="evidence" value="ECO:0007669"/>
    <property type="project" value="InterPro"/>
</dbReference>
<dbReference type="Gene3D" id="3.40.50.1460">
    <property type="match status" value="1"/>
</dbReference>
<evidence type="ECO:0000313" key="5">
    <source>
        <dbReference type="Proteomes" id="UP001050975"/>
    </source>
</evidence>
<dbReference type="Proteomes" id="UP001050975">
    <property type="component" value="Unassembled WGS sequence"/>
</dbReference>
<evidence type="ECO:0000256" key="1">
    <source>
        <dbReference type="SAM" id="MobiDB-lite"/>
    </source>
</evidence>
<feature type="region of interest" description="Disordered" evidence="1">
    <location>
        <begin position="373"/>
        <end position="399"/>
    </location>
</feature>
<sequence>MSNHWLLAIGINQYQHFQPLNFAQADAQALWNYLVGKTGFMPDRCLLLTDTSPFVEGQSTYPSKANLQKWIDWLCKDGQGSGSPLGPGDVVWCFFSGYGVTWEGQDYLMPIDGNAANIANTGIAVRSLFEGLKTNPAVMPLVLLDIKHPPFTSVGVGTGTQTLELARDMQIPTLLSCQPNQSAGEAADLHHGLFAQSLIEALRTGAGTTLADLSESLRGRLPALSEQYSLPRQDPAIVVQPPENMERVIIPYNAPAVNTNSAGNQHQAQEGGAIAATLSPSLAAVKQHMQNVATIPGASGPQNPFEEALNRAEPGFAEAPPAVAAAPGQPTPAPAGNVETARKGSFWQRLLLWTGGVLLLLLVLVSIFGRGRQPARQGAGSTPGTVPTLSDPGSPEQRSQARLKQATTLLQSNQVAQFSRAIALASQIKPGEPLYDEAQQAIARWSQVIFETAQGRAEKGNFEAAIAAASLVPKDQPIHEEAEKLIALWRGAAKKQQTNRNTLQAAKKLVQPGQASSYNQAIDLVRQIPAGEPGSAEAKQLTNQWSQSILNLAQSRASEGFINQAIETASLVPNNTPAYPKAKAAIEQWKRQLSAPKK</sequence>
<dbReference type="GO" id="GO:0004197">
    <property type="term" value="F:cysteine-type endopeptidase activity"/>
    <property type="evidence" value="ECO:0007669"/>
    <property type="project" value="InterPro"/>
</dbReference>
<proteinExistence type="predicted"/>
<dbReference type="AlphaFoldDB" id="A0AAV3XCN3"/>
<organism evidence="4 5">
    <name type="scientific">Microseira wollei NIES-4236</name>
    <dbReference type="NCBI Taxonomy" id="2530354"/>
    <lineage>
        <taxon>Bacteria</taxon>
        <taxon>Bacillati</taxon>
        <taxon>Cyanobacteriota</taxon>
        <taxon>Cyanophyceae</taxon>
        <taxon>Oscillatoriophycideae</taxon>
        <taxon>Aerosakkonematales</taxon>
        <taxon>Aerosakkonemataceae</taxon>
        <taxon>Microseira</taxon>
    </lineage>
</organism>
<name>A0AAV3XCN3_9CYAN</name>
<feature type="transmembrane region" description="Helical" evidence="2">
    <location>
        <begin position="350"/>
        <end position="368"/>
    </location>
</feature>